<dbReference type="PANTHER" id="PTHR19918:SF4">
    <property type="entry name" value="CELL DIVISION CYCLE PROTEIN 20 HOMOLOG B"/>
    <property type="match status" value="1"/>
</dbReference>
<proteinExistence type="predicted"/>
<keyword evidence="7" id="KW-1185">Reference proteome</keyword>
<dbReference type="InterPro" id="IPR016187">
    <property type="entry name" value="CTDL_fold"/>
</dbReference>
<dbReference type="InterPro" id="IPR024977">
    <property type="entry name" value="Apc4-like_WD40_dom"/>
</dbReference>
<sequence>MLALLKMFADLHPEFPRHVIASHRSLNDRYSMAYRLFRRRIIQRNRTGAPAASTPLPTGGQQNTSVMLDTVRQRLLIDSPPRHHCDTDPAVGQTEAKEEPTVVMSHFRRTKTSRTISSHIPPHKDTAGEPVMTWIPVGKHCAETNSSGSSGNLQPFSVLSTHSESQMRLAAPSLLDDYYTNLLDCSYNGVVALALGSSVYLWNSKTSTLVGHLAPKLSSRWNSSHSQTILSLCWSSDGRWLCIGNRRGDIELWDVEHGLSVKCLSSHQSGVRALSWKQNLISRPGHIQHCDPRTEQWGTPLKRRCVQFAWSDDDQLASGSTEACYMYGQHINTHLQEPVTTMRQPTSVKVTNNSPRPPLRPPRSSHRGYEPPQVRATAGKSHHNGPASRPRAFSAYNTVIINICALYMPSELHCFTVTYLEIKALPWDQSQKFCQKHFVDLAVMSTEREYLYLINDTYGERMSFWIGLQRRKNQNRSWTWVDGEGLHYNKWLNINATKALDGQTTKCVMDLALRQCLYELECACFHAENDSQLHSNNMLQ</sequence>
<feature type="repeat" description="WD" evidence="3">
    <location>
        <begin position="222"/>
        <end position="263"/>
    </location>
</feature>
<dbReference type="PROSITE" id="PS50294">
    <property type="entry name" value="WD_REPEATS_REGION"/>
    <property type="match status" value="1"/>
</dbReference>
<dbReference type="AlphaFoldDB" id="A0AAW0PQU7"/>
<feature type="region of interest" description="Disordered" evidence="4">
    <location>
        <begin position="342"/>
        <end position="389"/>
    </location>
</feature>
<dbReference type="SUPFAM" id="SSF50998">
    <property type="entry name" value="Quinoprotein alcohol dehydrogenase-like"/>
    <property type="match status" value="1"/>
</dbReference>
<dbReference type="PANTHER" id="PTHR19918">
    <property type="entry name" value="CELL DIVISION CYCLE 20 CDC20 FIZZY -RELATED"/>
    <property type="match status" value="1"/>
</dbReference>
<dbReference type="Pfam" id="PF00059">
    <property type="entry name" value="Lectin_C"/>
    <property type="match status" value="1"/>
</dbReference>
<dbReference type="InterPro" id="IPR016186">
    <property type="entry name" value="C-type_lectin-like/link_sf"/>
</dbReference>
<evidence type="ECO:0000256" key="1">
    <source>
        <dbReference type="ARBA" id="ARBA00022574"/>
    </source>
</evidence>
<gene>
    <name evidence="6" type="ORF">WMY93_005286</name>
</gene>
<dbReference type="InterPro" id="IPR011047">
    <property type="entry name" value="Quinoprotein_ADH-like_sf"/>
</dbReference>
<dbReference type="GO" id="GO:0031145">
    <property type="term" value="P:anaphase-promoting complex-dependent catabolic process"/>
    <property type="evidence" value="ECO:0007669"/>
    <property type="project" value="TreeGrafter"/>
</dbReference>
<dbReference type="EMBL" id="JBBPFD010000003">
    <property type="protein sequence ID" value="KAK7934390.1"/>
    <property type="molecule type" value="Genomic_DNA"/>
</dbReference>
<dbReference type="Gene3D" id="3.10.100.10">
    <property type="entry name" value="Mannose-Binding Protein A, subunit A"/>
    <property type="match status" value="1"/>
</dbReference>
<dbReference type="GO" id="GO:1990757">
    <property type="term" value="F:ubiquitin ligase activator activity"/>
    <property type="evidence" value="ECO:0007669"/>
    <property type="project" value="TreeGrafter"/>
</dbReference>
<feature type="domain" description="C-type lectin" evidence="5">
    <location>
        <begin position="410"/>
        <end position="508"/>
    </location>
</feature>
<dbReference type="Gene3D" id="2.130.10.10">
    <property type="entry name" value="YVTN repeat-like/Quinoprotein amine dehydrogenase"/>
    <property type="match status" value="1"/>
</dbReference>
<dbReference type="InterPro" id="IPR015943">
    <property type="entry name" value="WD40/YVTN_repeat-like_dom_sf"/>
</dbReference>
<dbReference type="SUPFAM" id="SSF56436">
    <property type="entry name" value="C-type lectin-like"/>
    <property type="match status" value="1"/>
</dbReference>
<dbReference type="Proteomes" id="UP001460270">
    <property type="component" value="Unassembled WGS sequence"/>
</dbReference>
<feature type="region of interest" description="Disordered" evidence="4">
    <location>
        <begin position="79"/>
        <end position="103"/>
    </location>
</feature>
<evidence type="ECO:0000256" key="4">
    <source>
        <dbReference type="SAM" id="MobiDB-lite"/>
    </source>
</evidence>
<dbReference type="PROSITE" id="PS50041">
    <property type="entry name" value="C_TYPE_LECTIN_2"/>
    <property type="match status" value="1"/>
</dbReference>
<comment type="caution">
    <text evidence="6">The sequence shown here is derived from an EMBL/GenBank/DDBJ whole genome shotgun (WGS) entry which is preliminary data.</text>
</comment>
<evidence type="ECO:0000256" key="2">
    <source>
        <dbReference type="ARBA" id="ARBA00022737"/>
    </source>
</evidence>
<dbReference type="PROSITE" id="PS50082">
    <property type="entry name" value="WD_REPEATS_2"/>
    <property type="match status" value="1"/>
</dbReference>
<dbReference type="GO" id="GO:1905786">
    <property type="term" value="P:positive regulation of anaphase-promoting complex-dependent catabolic process"/>
    <property type="evidence" value="ECO:0007669"/>
    <property type="project" value="TreeGrafter"/>
</dbReference>
<dbReference type="InterPro" id="IPR001304">
    <property type="entry name" value="C-type_lectin-like"/>
</dbReference>
<evidence type="ECO:0000313" key="7">
    <source>
        <dbReference type="Proteomes" id="UP001460270"/>
    </source>
</evidence>
<dbReference type="GO" id="GO:0010997">
    <property type="term" value="F:anaphase-promoting complex binding"/>
    <property type="evidence" value="ECO:0007669"/>
    <property type="project" value="InterPro"/>
</dbReference>
<evidence type="ECO:0000259" key="5">
    <source>
        <dbReference type="PROSITE" id="PS50041"/>
    </source>
</evidence>
<evidence type="ECO:0000256" key="3">
    <source>
        <dbReference type="PROSITE-ProRule" id="PRU00221"/>
    </source>
</evidence>
<dbReference type="Pfam" id="PF12894">
    <property type="entry name" value="ANAPC4_WD40"/>
    <property type="match status" value="1"/>
</dbReference>
<organism evidence="6 7">
    <name type="scientific">Mugilogobius chulae</name>
    <name type="common">yellowstripe goby</name>
    <dbReference type="NCBI Taxonomy" id="88201"/>
    <lineage>
        <taxon>Eukaryota</taxon>
        <taxon>Metazoa</taxon>
        <taxon>Chordata</taxon>
        <taxon>Craniata</taxon>
        <taxon>Vertebrata</taxon>
        <taxon>Euteleostomi</taxon>
        <taxon>Actinopterygii</taxon>
        <taxon>Neopterygii</taxon>
        <taxon>Teleostei</taxon>
        <taxon>Neoteleostei</taxon>
        <taxon>Acanthomorphata</taxon>
        <taxon>Gobiaria</taxon>
        <taxon>Gobiiformes</taxon>
        <taxon>Gobioidei</taxon>
        <taxon>Gobiidae</taxon>
        <taxon>Gobionellinae</taxon>
        <taxon>Mugilogobius</taxon>
    </lineage>
</organism>
<dbReference type="InterPro" id="IPR033010">
    <property type="entry name" value="Cdc20/Fizzy"/>
</dbReference>
<protein>
    <recommendedName>
        <fullName evidence="5">C-type lectin domain-containing protein</fullName>
    </recommendedName>
</protein>
<keyword evidence="1 3" id="KW-0853">WD repeat</keyword>
<dbReference type="GO" id="GO:0005680">
    <property type="term" value="C:anaphase-promoting complex"/>
    <property type="evidence" value="ECO:0007669"/>
    <property type="project" value="TreeGrafter"/>
</dbReference>
<dbReference type="SMART" id="SM00320">
    <property type="entry name" value="WD40"/>
    <property type="match status" value="2"/>
</dbReference>
<dbReference type="CDD" id="cd00037">
    <property type="entry name" value="CLECT"/>
    <property type="match status" value="1"/>
</dbReference>
<accession>A0AAW0PQU7</accession>
<evidence type="ECO:0000313" key="6">
    <source>
        <dbReference type="EMBL" id="KAK7934390.1"/>
    </source>
</evidence>
<dbReference type="InterPro" id="IPR001680">
    <property type="entry name" value="WD40_rpt"/>
</dbReference>
<name>A0AAW0PQU7_9GOBI</name>
<reference evidence="7" key="1">
    <citation type="submission" date="2024-04" db="EMBL/GenBank/DDBJ databases">
        <title>Salinicola lusitanus LLJ914,a marine bacterium isolated from the Okinawa Trough.</title>
        <authorList>
            <person name="Li J."/>
        </authorList>
    </citation>
    <scope>NUCLEOTIDE SEQUENCE [LARGE SCALE GENOMIC DNA]</scope>
</reference>
<keyword evidence="2" id="KW-0677">Repeat</keyword>
<feature type="compositionally biased region" description="Polar residues" evidence="4">
    <location>
        <begin position="342"/>
        <end position="353"/>
    </location>
</feature>